<sequence length="344" mass="39902">MSNINNKKLRGFFVPITLFEKEKYKNLSSDAKLLYGIYTRRQQLSQINHEQWQDKKGNVFFIFTNHEAEHYLGWSKGKVVKTKKELINYDLLITKKTMSADHLYLLMPEASEQDYYVPKDPAQPSKTDETPKSQQQQKTHKESSNKYQSPKFVPTKNSNLVNKEPDSSSLSYTDTNKSDTNIAANNYSLSKISTEDTELDQKIFTETHISIIKVLAGEDEKKYEELKQVILLAKKKALNFGHVKSSLFNFSDKDVERPFYQCLLAMLKKVKQGKIRNLSKYLYISVRNLFEQIGNQRAQNFYNNTGKSLVWDSKNYFGQDTSYIPELNKSLDNLFDNQAPDFAV</sequence>
<dbReference type="InterPro" id="IPR010724">
    <property type="entry name" value="RepA_N"/>
</dbReference>
<dbReference type="RefSeq" id="WP_045923513.1">
    <property type="nucleotide sequence ID" value="NZ_JBHTHW010000006.1"/>
</dbReference>
<comment type="caution">
    <text evidence="3">The sequence shown here is derived from an EMBL/GenBank/DDBJ whole genome shotgun (WGS) entry which is preliminary data.</text>
</comment>
<dbReference type="PATRIC" id="fig|1218508.4.peg.1652"/>
<evidence type="ECO:0000313" key="3">
    <source>
        <dbReference type="EMBL" id="KJY48091.1"/>
    </source>
</evidence>
<dbReference type="Pfam" id="PF06970">
    <property type="entry name" value="RepA_N"/>
    <property type="match status" value="1"/>
</dbReference>
<protein>
    <recommendedName>
        <fullName evidence="2">Replication initiator A N-terminal domain-containing protein</fullName>
    </recommendedName>
</protein>
<evidence type="ECO:0000256" key="1">
    <source>
        <dbReference type="SAM" id="MobiDB-lite"/>
    </source>
</evidence>
<keyword evidence="4" id="KW-1185">Reference proteome</keyword>
<gene>
    <name evidence="3" type="ORF">JG29_16060</name>
</gene>
<proteinExistence type="predicted"/>
<dbReference type="EMBL" id="JXBZ01000015">
    <property type="protein sequence ID" value="KJY48091.1"/>
    <property type="molecule type" value="Genomic_DNA"/>
</dbReference>
<reference evidence="3 4" key="1">
    <citation type="submission" date="2014-12" db="EMBL/GenBank/DDBJ databases">
        <title>Comparative genomics of the lactic acid bacteria isolated from the honey bee gut.</title>
        <authorList>
            <person name="Ellegaard K.M."/>
            <person name="Tamarit D."/>
            <person name="Javelind E."/>
            <person name="Olofsson T."/>
            <person name="Andersson S.G."/>
            <person name="Vasquez A."/>
        </authorList>
    </citation>
    <scope>NUCLEOTIDE SEQUENCE [LARGE SCALE GENOMIC DNA]</scope>
    <source>
        <strain evidence="3 4">Hon2</strain>
    </source>
</reference>
<accession>A0A0F4KSA3</accession>
<organism evidence="3 4">
    <name type="scientific">Bombilactobacillus mellis</name>
    <dbReference type="NCBI Taxonomy" id="1218508"/>
    <lineage>
        <taxon>Bacteria</taxon>
        <taxon>Bacillati</taxon>
        <taxon>Bacillota</taxon>
        <taxon>Bacilli</taxon>
        <taxon>Lactobacillales</taxon>
        <taxon>Lactobacillaceae</taxon>
        <taxon>Bombilactobacillus</taxon>
    </lineage>
</organism>
<dbReference type="HOGENOM" id="CLU_806072_0_0_9"/>
<evidence type="ECO:0000259" key="2">
    <source>
        <dbReference type="Pfam" id="PF06970"/>
    </source>
</evidence>
<feature type="region of interest" description="Disordered" evidence="1">
    <location>
        <begin position="116"/>
        <end position="177"/>
    </location>
</feature>
<dbReference type="Proteomes" id="UP000033695">
    <property type="component" value="Unassembled WGS sequence"/>
</dbReference>
<name>A0A0F4KSA3_9LACO</name>
<dbReference type="AlphaFoldDB" id="A0A0F4KSA3"/>
<evidence type="ECO:0000313" key="4">
    <source>
        <dbReference type="Proteomes" id="UP000033695"/>
    </source>
</evidence>
<feature type="domain" description="Replication initiator A N-terminal" evidence="2">
    <location>
        <begin position="14"/>
        <end position="86"/>
    </location>
</feature>
<dbReference type="OrthoDB" id="1695311at2"/>
<feature type="compositionally biased region" description="Polar residues" evidence="1">
    <location>
        <begin position="155"/>
        <end position="177"/>
    </location>
</feature>